<organism evidence="1 2">
    <name type="scientific">Flavobacterium psychroterrae</name>
    <dbReference type="NCBI Taxonomy" id="2133767"/>
    <lineage>
        <taxon>Bacteria</taxon>
        <taxon>Pseudomonadati</taxon>
        <taxon>Bacteroidota</taxon>
        <taxon>Flavobacteriia</taxon>
        <taxon>Flavobacteriales</taxon>
        <taxon>Flavobacteriaceae</taxon>
        <taxon>Flavobacterium</taxon>
    </lineage>
</organism>
<reference evidence="1 2" key="1">
    <citation type="journal article" date="2018" name="Int. J. Syst. Evol. Microbiol.">
        <title>Flavobacterium chryseum sp. nov. and Flavobacterium psychroterrae sp. nov., novel environmental bacteria isolated from Antarctica.</title>
        <authorList>
            <person name="Kralova S."/>
            <person name="Svec P."/>
            <person name="Busse H.J."/>
            <person name="Stankova E."/>
            <person name="Vaczi P."/>
            <person name="Sedlacek I."/>
        </authorList>
    </citation>
    <scope>NUCLEOTIDE SEQUENCE [LARGE SCALE GENOMIC DNA]</scope>
    <source>
        <strain evidence="1 2">CCM 8827</strain>
    </source>
</reference>
<gene>
    <name evidence="1" type="ORF">KHA90_24210</name>
</gene>
<dbReference type="Proteomes" id="UP000722625">
    <property type="component" value="Unassembled WGS sequence"/>
</dbReference>
<comment type="caution">
    <text evidence="1">The sequence shown here is derived from an EMBL/GenBank/DDBJ whole genome shotgun (WGS) entry which is preliminary data.</text>
</comment>
<protein>
    <submittedName>
        <fullName evidence="1">Plasmid mobilization relaxosome protein MobC</fullName>
    </submittedName>
</protein>
<keyword evidence="2" id="KW-1185">Reference proteome</keyword>
<evidence type="ECO:0000313" key="1">
    <source>
        <dbReference type="EMBL" id="MBS7234112.1"/>
    </source>
</evidence>
<dbReference type="InterPro" id="IPR045788">
    <property type="entry name" value="MobC_2"/>
</dbReference>
<evidence type="ECO:0000313" key="2">
    <source>
        <dbReference type="Proteomes" id="UP000722625"/>
    </source>
</evidence>
<accession>A0ABS5PIQ6</accession>
<dbReference type="EMBL" id="JAGYVZ010000046">
    <property type="protein sequence ID" value="MBS7234112.1"/>
    <property type="molecule type" value="Genomic_DNA"/>
</dbReference>
<name>A0ABS5PIQ6_9FLAO</name>
<dbReference type="Pfam" id="PF19514">
    <property type="entry name" value="MobC_2"/>
    <property type="match status" value="1"/>
</dbReference>
<sequence>MKEKTDYRTQWLHVRLSPEEYQKLLKAQNQSTCRKLSDYARHMLFQKPIRTTFRNQSLDDLTAEMIVLNKELNAIGNNLNQSVKKLHTISQLVEFRAWIAAYEVEKTALSGTIEEIKKYMQKVEQRWLQS</sequence>
<proteinExistence type="predicted"/>